<dbReference type="EMBL" id="CP012621">
    <property type="protein sequence ID" value="ATG75830.1"/>
    <property type="molecule type" value="Genomic_DNA"/>
</dbReference>
<dbReference type="GO" id="GO:0016740">
    <property type="term" value="F:transferase activity"/>
    <property type="evidence" value="ECO:0007669"/>
    <property type="project" value="UniProtKB-KW"/>
</dbReference>
<evidence type="ECO:0000313" key="1">
    <source>
        <dbReference type="EMBL" id="ATG75830.1"/>
    </source>
</evidence>
<reference evidence="2" key="1">
    <citation type="submission" date="2015-09" db="EMBL/GenBank/DDBJ databases">
        <authorList>
            <person name="Shao Z."/>
            <person name="Wang L."/>
        </authorList>
    </citation>
    <scope>NUCLEOTIDE SEQUENCE [LARGE SCALE GENOMIC DNA]</scope>
    <source>
        <strain evidence="2">F13-1</strain>
    </source>
</reference>
<dbReference type="Gene3D" id="3.40.50.300">
    <property type="entry name" value="P-loop containing nucleotide triphosphate hydrolases"/>
    <property type="match status" value="1"/>
</dbReference>
<evidence type="ECO:0000313" key="2">
    <source>
        <dbReference type="Proteomes" id="UP000217763"/>
    </source>
</evidence>
<proteinExistence type="predicted"/>
<dbReference type="AlphaFoldDB" id="A0A291HUJ2"/>
<accession>A0A291HUJ2</accession>
<organism evidence="1 2">
    <name type="scientific">Zobellella denitrificans</name>
    <dbReference type="NCBI Taxonomy" id="347534"/>
    <lineage>
        <taxon>Bacteria</taxon>
        <taxon>Pseudomonadati</taxon>
        <taxon>Pseudomonadota</taxon>
        <taxon>Gammaproteobacteria</taxon>
        <taxon>Aeromonadales</taxon>
        <taxon>Aeromonadaceae</taxon>
        <taxon>Zobellella</taxon>
    </lineage>
</organism>
<keyword evidence="1" id="KW-0808">Transferase</keyword>
<gene>
    <name evidence="1" type="ORF">AN401_06715</name>
</gene>
<dbReference type="Pfam" id="PF13469">
    <property type="entry name" value="Sulfotransfer_3"/>
    <property type="match status" value="1"/>
</dbReference>
<dbReference type="KEGG" id="zdf:AN401_06715"/>
<name>A0A291HUJ2_9GAMM</name>
<dbReference type="SUPFAM" id="SSF52540">
    <property type="entry name" value="P-loop containing nucleoside triphosphate hydrolases"/>
    <property type="match status" value="1"/>
</dbReference>
<keyword evidence="2" id="KW-1185">Reference proteome</keyword>
<dbReference type="Proteomes" id="UP000217763">
    <property type="component" value="Chromosome"/>
</dbReference>
<protein>
    <submittedName>
        <fullName evidence="1">Sulfotransferase</fullName>
    </submittedName>
</protein>
<dbReference type="InterPro" id="IPR027417">
    <property type="entry name" value="P-loop_NTPase"/>
</dbReference>
<sequence>MVYSRRKNGLNSHPAFHFISGLPRSGSTLLAALLQQNPRFHAGMTSPVGSLFSSMLNQFGAGSEFGPVITQAQRKRLLQGLFYNYYAELGGSPVIFDTNRLWCSKLPALMELFPDARVIACVRNVAWVMDSIERRYRANPFENTKLFSDETERNTVYSRVDTLAQRNRLVGFAWAALKEAYYGEHAKSLLLVEYDLLAQAPEKVLRLIYDFIGEPYFEHDVEHLHYDAPAFDQALGLAGLHKVRPRVALEPRTTILPPDLFEQYANLDFWRSARHSAANVIRAKEAGSPQPNGTQTSMPV</sequence>